<feature type="region of interest" description="Disordered" evidence="1">
    <location>
        <begin position="146"/>
        <end position="179"/>
    </location>
</feature>
<reference evidence="3" key="1">
    <citation type="submission" date="2023-07" db="EMBL/GenBank/DDBJ databases">
        <title>30 novel species of actinomycetes from the DSMZ collection.</title>
        <authorList>
            <person name="Nouioui I."/>
        </authorList>
    </citation>
    <scope>NUCLEOTIDE SEQUENCE [LARGE SCALE GENOMIC DNA]</scope>
    <source>
        <strain evidence="3">DSM 44915</strain>
    </source>
</reference>
<evidence type="ECO:0000313" key="3">
    <source>
        <dbReference type="Proteomes" id="UP001183410"/>
    </source>
</evidence>
<gene>
    <name evidence="2" type="ORF">RM844_30330</name>
</gene>
<dbReference type="Proteomes" id="UP001183410">
    <property type="component" value="Unassembled WGS sequence"/>
</dbReference>
<proteinExistence type="predicted"/>
<evidence type="ECO:0008006" key="4">
    <source>
        <dbReference type="Google" id="ProtNLM"/>
    </source>
</evidence>
<accession>A0ABU2K0R9</accession>
<evidence type="ECO:0000313" key="2">
    <source>
        <dbReference type="EMBL" id="MDT0270579.1"/>
    </source>
</evidence>
<dbReference type="RefSeq" id="WP_311670644.1">
    <property type="nucleotide sequence ID" value="NZ_JAVREO010000029.1"/>
</dbReference>
<comment type="caution">
    <text evidence="2">The sequence shown here is derived from an EMBL/GenBank/DDBJ whole genome shotgun (WGS) entry which is preliminary data.</text>
</comment>
<sequence>MTSLEELRERLRRRPGMADLTDEQADDLLAEAADVVRDYCGWRVWPRLTETVTVDTVGGPVAGLPSLMLHQVLAVETRPQHDLAPDAWAAVAGGWDWSAGGWLWRCGCWPDGPRRLRVEMDSGHEEPPGAIGSVLIAVAARTATAPVGVSSEQAGGESVSYSTSGGSEDSGAGGMLTGAERRVLDRYRLANRP</sequence>
<protein>
    <recommendedName>
        <fullName evidence="4">Head-to-tail adaptor</fullName>
    </recommendedName>
</protein>
<keyword evidence="3" id="KW-1185">Reference proteome</keyword>
<name>A0ABU2K0R9_9ACTN</name>
<organism evidence="2 3">
    <name type="scientific">Streptomyces chisholmiae</name>
    <dbReference type="NCBI Taxonomy" id="3075540"/>
    <lineage>
        <taxon>Bacteria</taxon>
        <taxon>Bacillati</taxon>
        <taxon>Actinomycetota</taxon>
        <taxon>Actinomycetes</taxon>
        <taxon>Kitasatosporales</taxon>
        <taxon>Streptomycetaceae</taxon>
        <taxon>Streptomyces</taxon>
    </lineage>
</organism>
<dbReference type="EMBL" id="JAVREO010000029">
    <property type="protein sequence ID" value="MDT0270579.1"/>
    <property type="molecule type" value="Genomic_DNA"/>
</dbReference>
<evidence type="ECO:0000256" key="1">
    <source>
        <dbReference type="SAM" id="MobiDB-lite"/>
    </source>
</evidence>